<evidence type="ECO:0000256" key="5">
    <source>
        <dbReference type="ARBA" id="ARBA00023180"/>
    </source>
</evidence>
<keyword evidence="2" id="KW-0328">Glycosyltransferase</keyword>
<keyword evidence="7" id="KW-1185">Reference proteome</keyword>
<protein>
    <submittedName>
        <fullName evidence="6">Uncharacterized protein</fullName>
    </submittedName>
</protein>
<gene>
    <name evidence="6" type="ORF">CAMP_LOCUS16068</name>
</gene>
<dbReference type="Proteomes" id="UP001152747">
    <property type="component" value="Unassembled WGS sequence"/>
</dbReference>
<keyword evidence="5" id="KW-0325">Glycoprotein</keyword>
<dbReference type="AlphaFoldDB" id="A0A9P1N9S3"/>
<sequence>MVLKPVDHLSELSELLNYTSIMFFEEPHEEWYAKDADWTPAGLKLFKNESTVPQEILQKPLRIWKGYDQIIVSRTFIESIFEKLNLEVIMNLFDQRKFYGVDEMLLQTLYRNYLGLEGQPTSSCNNLVPDTIERWTDWIYRGTDGEFHPNCKSKFERHWICIMGVEYLKDFTETSYVIGNKFLENYDVGPVVCLKELFQLNKIKKRITRMELQNYPQFREMEMKHFGTYDKNSFKCDNDRNLT</sequence>
<proteinExistence type="predicted"/>
<evidence type="ECO:0000256" key="2">
    <source>
        <dbReference type="ARBA" id="ARBA00022676"/>
    </source>
</evidence>
<evidence type="ECO:0000256" key="1">
    <source>
        <dbReference type="ARBA" id="ARBA00004606"/>
    </source>
</evidence>
<dbReference type="OrthoDB" id="2019572at2759"/>
<evidence type="ECO:0000313" key="6">
    <source>
        <dbReference type="EMBL" id="CAI5453431.1"/>
    </source>
</evidence>
<name>A0A9P1N9S3_9PELO</name>
<dbReference type="EMBL" id="CANHGI010000005">
    <property type="protein sequence ID" value="CAI5453431.1"/>
    <property type="molecule type" value="Genomic_DNA"/>
</dbReference>
<dbReference type="PANTHER" id="PTHR46671:SF7">
    <property type="entry name" value="CORE-2_I-BRANCHING ENZYME"/>
    <property type="match status" value="1"/>
</dbReference>
<dbReference type="GO" id="GO:0016020">
    <property type="term" value="C:membrane"/>
    <property type="evidence" value="ECO:0007669"/>
    <property type="project" value="UniProtKB-SubCell"/>
</dbReference>
<evidence type="ECO:0000313" key="7">
    <source>
        <dbReference type="Proteomes" id="UP001152747"/>
    </source>
</evidence>
<keyword evidence="4" id="KW-0472">Membrane</keyword>
<organism evidence="6 7">
    <name type="scientific">Caenorhabditis angaria</name>
    <dbReference type="NCBI Taxonomy" id="860376"/>
    <lineage>
        <taxon>Eukaryota</taxon>
        <taxon>Metazoa</taxon>
        <taxon>Ecdysozoa</taxon>
        <taxon>Nematoda</taxon>
        <taxon>Chromadorea</taxon>
        <taxon>Rhabditida</taxon>
        <taxon>Rhabditina</taxon>
        <taxon>Rhabditomorpha</taxon>
        <taxon>Rhabditoidea</taxon>
        <taxon>Rhabditidae</taxon>
        <taxon>Peloderinae</taxon>
        <taxon>Caenorhabditis</taxon>
    </lineage>
</organism>
<reference evidence="6" key="1">
    <citation type="submission" date="2022-11" db="EMBL/GenBank/DDBJ databases">
        <authorList>
            <person name="Kikuchi T."/>
        </authorList>
    </citation>
    <scope>NUCLEOTIDE SEQUENCE</scope>
    <source>
        <strain evidence="6">PS1010</strain>
    </source>
</reference>
<evidence type="ECO:0000256" key="4">
    <source>
        <dbReference type="ARBA" id="ARBA00023136"/>
    </source>
</evidence>
<comment type="caution">
    <text evidence="6">The sequence shown here is derived from an EMBL/GenBank/DDBJ whole genome shotgun (WGS) entry which is preliminary data.</text>
</comment>
<comment type="subcellular location">
    <subcellularLocation>
        <location evidence="1">Membrane</location>
        <topology evidence="1">Single-pass type II membrane protein</topology>
    </subcellularLocation>
</comment>
<evidence type="ECO:0000256" key="3">
    <source>
        <dbReference type="ARBA" id="ARBA00022679"/>
    </source>
</evidence>
<dbReference type="PANTHER" id="PTHR46671">
    <property type="entry name" value="PROTEIN CBG11221"/>
    <property type="match status" value="1"/>
</dbReference>
<keyword evidence="3" id="KW-0808">Transferase</keyword>
<dbReference type="InterPro" id="IPR003406">
    <property type="entry name" value="Glyco_trans_14"/>
</dbReference>
<dbReference type="GO" id="GO:0016757">
    <property type="term" value="F:glycosyltransferase activity"/>
    <property type="evidence" value="ECO:0007669"/>
    <property type="project" value="UniProtKB-KW"/>
</dbReference>
<dbReference type="Pfam" id="PF02485">
    <property type="entry name" value="Branch"/>
    <property type="match status" value="1"/>
</dbReference>
<accession>A0A9P1N9S3</accession>